<dbReference type="PANTHER" id="PTHR11592:SF78">
    <property type="entry name" value="GLUTATHIONE PEROXIDASE"/>
    <property type="match status" value="1"/>
</dbReference>
<name>A0A916DT33_9BACT</name>
<dbReference type="GO" id="GO:0004601">
    <property type="term" value="F:peroxidase activity"/>
    <property type="evidence" value="ECO:0007669"/>
    <property type="project" value="UniProtKB-KW"/>
</dbReference>
<dbReference type="InterPro" id="IPR036249">
    <property type="entry name" value="Thioredoxin-like_sf"/>
</dbReference>
<dbReference type="AlphaFoldDB" id="A0A916DT33"/>
<evidence type="ECO:0000313" key="7">
    <source>
        <dbReference type="Proteomes" id="UP001060919"/>
    </source>
</evidence>
<dbReference type="InterPro" id="IPR000889">
    <property type="entry name" value="Glutathione_peroxidase"/>
</dbReference>
<accession>A0A916DT33</accession>
<keyword evidence="7" id="KW-1185">Reference proteome</keyword>
<keyword evidence="3 5" id="KW-0560">Oxidoreductase</keyword>
<dbReference type="Gene3D" id="3.40.30.10">
    <property type="entry name" value="Glutaredoxin"/>
    <property type="match status" value="1"/>
</dbReference>
<proteinExistence type="inferred from homology"/>
<dbReference type="KEGG" id="aup:AsAng_0036640"/>
<dbReference type="CDD" id="cd00340">
    <property type="entry name" value="GSH_Peroxidase"/>
    <property type="match status" value="1"/>
</dbReference>
<dbReference type="PIRSF" id="PIRSF000303">
    <property type="entry name" value="Glutathion_perox"/>
    <property type="match status" value="1"/>
</dbReference>
<reference evidence="6" key="1">
    <citation type="submission" date="2022-09" db="EMBL/GenBank/DDBJ databases">
        <title>Aureispira anguillicida sp. nov., isolated from Leptocephalus of Japanese eel Anguilla japonica.</title>
        <authorList>
            <person name="Yuasa K."/>
            <person name="Mekata T."/>
            <person name="Ikunari K."/>
        </authorList>
    </citation>
    <scope>NUCLEOTIDE SEQUENCE</scope>
    <source>
        <strain evidence="6">EL160426</strain>
    </source>
</reference>
<dbReference type="InterPro" id="IPR029759">
    <property type="entry name" value="GPX_AS"/>
</dbReference>
<evidence type="ECO:0000256" key="1">
    <source>
        <dbReference type="ARBA" id="ARBA00006926"/>
    </source>
</evidence>
<dbReference type="PRINTS" id="PR01011">
    <property type="entry name" value="GLUTPROXDASE"/>
</dbReference>
<evidence type="ECO:0000256" key="4">
    <source>
        <dbReference type="PIRSR" id="PIRSR000303-1"/>
    </source>
</evidence>
<feature type="active site" evidence="4">
    <location>
        <position position="56"/>
    </location>
</feature>
<keyword evidence="2 5" id="KW-0575">Peroxidase</keyword>
<dbReference type="GO" id="GO:0034599">
    <property type="term" value="P:cellular response to oxidative stress"/>
    <property type="evidence" value="ECO:0007669"/>
    <property type="project" value="TreeGrafter"/>
</dbReference>
<dbReference type="PANTHER" id="PTHR11592">
    <property type="entry name" value="GLUTATHIONE PEROXIDASE"/>
    <property type="match status" value="1"/>
</dbReference>
<comment type="similarity">
    <text evidence="1 5">Belongs to the glutathione peroxidase family.</text>
</comment>
<dbReference type="EMBL" id="AP026867">
    <property type="protein sequence ID" value="BDS12939.1"/>
    <property type="molecule type" value="Genomic_DNA"/>
</dbReference>
<gene>
    <name evidence="6" type="ORF">AsAng_0036640</name>
</gene>
<evidence type="ECO:0000256" key="3">
    <source>
        <dbReference type="ARBA" id="ARBA00023002"/>
    </source>
</evidence>
<evidence type="ECO:0000256" key="5">
    <source>
        <dbReference type="RuleBase" id="RU000499"/>
    </source>
</evidence>
<protein>
    <recommendedName>
        <fullName evidence="5">Glutathione peroxidase</fullName>
    </recommendedName>
</protein>
<sequence length="184" mass="21095">MKTLLLTVLTSLLFISSAPKPQTVYDIKVQDIIGNKVSLSKYKGKVLLIVNVASKCGYTNQYEDLQALYEEYQDDDFVVLGFPANNFRNQEPGTNEEINRFCTGKFGVTFPMFSKISVKGEDMHPLYRYLTSKKENGKLNAPIQWNFQKFLVGKNGKVIRYFKPEERVKDALIKKAIRKHVKGE</sequence>
<organism evidence="6 7">
    <name type="scientific">Aureispira anguillae</name>
    <dbReference type="NCBI Taxonomy" id="2864201"/>
    <lineage>
        <taxon>Bacteria</taxon>
        <taxon>Pseudomonadati</taxon>
        <taxon>Bacteroidota</taxon>
        <taxon>Saprospiria</taxon>
        <taxon>Saprospirales</taxon>
        <taxon>Saprospiraceae</taxon>
        <taxon>Aureispira</taxon>
    </lineage>
</organism>
<dbReference type="FunFam" id="3.40.30.10:FF:000010">
    <property type="entry name" value="Glutathione peroxidase"/>
    <property type="match status" value="1"/>
</dbReference>
<dbReference type="Pfam" id="PF00255">
    <property type="entry name" value="GSHPx"/>
    <property type="match status" value="1"/>
</dbReference>
<dbReference type="PROSITE" id="PS00460">
    <property type="entry name" value="GLUTATHIONE_PEROXID_1"/>
    <property type="match status" value="1"/>
</dbReference>
<evidence type="ECO:0000313" key="6">
    <source>
        <dbReference type="EMBL" id="BDS12939.1"/>
    </source>
</evidence>
<evidence type="ECO:0000256" key="2">
    <source>
        <dbReference type="ARBA" id="ARBA00022559"/>
    </source>
</evidence>
<dbReference type="Proteomes" id="UP001060919">
    <property type="component" value="Chromosome"/>
</dbReference>
<dbReference type="SUPFAM" id="SSF52833">
    <property type="entry name" value="Thioredoxin-like"/>
    <property type="match status" value="1"/>
</dbReference>
<dbReference type="RefSeq" id="WP_264788279.1">
    <property type="nucleotide sequence ID" value="NZ_AP026867.1"/>
</dbReference>